<gene>
    <name evidence="3" type="ORF">SDRG_10776</name>
</gene>
<dbReference type="GeneID" id="19951503"/>
<dbReference type="InterPro" id="IPR002041">
    <property type="entry name" value="Ran_GTPase"/>
</dbReference>
<dbReference type="EMBL" id="JH767168">
    <property type="protein sequence ID" value="EQC31608.1"/>
    <property type="molecule type" value="Genomic_DNA"/>
</dbReference>
<dbReference type="GO" id="GO:0006606">
    <property type="term" value="P:protein import into nucleus"/>
    <property type="evidence" value="ECO:0007669"/>
    <property type="project" value="TreeGrafter"/>
</dbReference>
<dbReference type="GO" id="GO:0005525">
    <property type="term" value="F:GTP binding"/>
    <property type="evidence" value="ECO:0007669"/>
    <property type="project" value="UniProtKB-KW"/>
</dbReference>
<dbReference type="PANTHER" id="PTHR24071:SF0">
    <property type="entry name" value="GTP-BINDING NUCLEAR PROTEIN RAN"/>
    <property type="match status" value="1"/>
</dbReference>
<accession>T0RH24</accession>
<sequence length="70" mass="7848">MSVKANYNIETPLLWLARKLVGDDNVKFMESPSHYVPPMAIFMDPAQIARLEADMMAAANVPLPDEDEDL</sequence>
<evidence type="ECO:0000256" key="1">
    <source>
        <dbReference type="ARBA" id="ARBA00022741"/>
    </source>
</evidence>
<name>T0RH24_SAPDV</name>
<keyword evidence="2" id="KW-0342">GTP-binding</keyword>
<dbReference type="eggNOG" id="KOG0096">
    <property type="taxonomic scope" value="Eukaryota"/>
</dbReference>
<reference evidence="3 4" key="1">
    <citation type="submission" date="2012-04" db="EMBL/GenBank/DDBJ databases">
        <title>The Genome Sequence of Saprolegnia declina VS20.</title>
        <authorList>
            <consortium name="The Broad Institute Genome Sequencing Platform"/>
            <person name="Russ C."/>
            <person name="Nusbaum C."/>
            <person name="Tyler B."/>
            <person name="van West P."/>
            <person name="Dieguez-Uribeondo J."/>
            <person name="de Bruijn I."/>
            <person name="Tripathy S."/>
            <person name="Jiang R."/>
            <person name="Young S.K."/>
            <person name="Zeng Q."/>
            <person name="Gargeya S."/>
            <person name="Fitzgerald M."/>
            <person name="Haas B."/>
            <person name="Abouelleil A."/>
            <person name="Alvarado L."/>
            <person name="Arachchi H.M."/>
            <person name="Berlin A."/>
            <person name="Chapman S.B."/>
            <person name="Goldberg J."/>
            <person name="Griggs A."/>
            <person name="Gujja S."/>
            <person name="Hansen M."/>
            <person name="Howarth C."/>
            <person name="Imamovic A."/>
            <person name="Larimer J."/>
            <person name="McCowen C."/>
            <person name="Montmayeur A."/>
            <person name="Murphy C."/>
            <person name="Neiman D."/>
            <person name="Pearson M."/>
            <person name="Priest M."/>
            <person name="Roberts A."/>
            <person name="Saif S."/>
            <person name="Shea T."/>
            <person name="Sisk P."/>
            <person name="Sykes S."/>
            <person name="Wortman J."/>
            <person name="Nusbaum C."/>
            <person name="Birren B."/>
        </authorList>
    </citation>
    <scope>NUCLEOTIDE SEQUENCE [LARGE SCALE GENOMIC DNA]</scope>
    <source>
        <strain evidence="3 4">VS20</strain>
    </source>
</reference>
<keyword evidence="4" id="KW-1185">Reference proteome</keyword>
<evidence type="ECO:0000313" key="3">
    <source>
        <dbReference type="EMBL" id="EQC31608.1"/>
    </source>
</evidence>
<protein>
    <submittedName>
        <fullName evidence="3">GTP-binding nuclear protein Ran</fullName>
    </submittedName>
</protein>
<dbReference type="GO" id="GO:0000054">
    <property type="term" value="P:ribosomal subunit export from nucleus"/>
    <property type="evidence" value="ECO:0007669"/>
    <property type="project" value="TreeGrafter"/>
</dbReference>
<dbReference type="Proteomes" id="UP000030762">
    <property type="component" value="Unassembled WGS sequence"/>
</dbReference>
<dbReference type="VEuPathDB" id="FungiDB:SDRG_10776"/>
<evidence type="ECO:0000256" key="2">
    <source>
        <dbReference type="ARBA" id="ARBA00023134"/>
    </source>
</evidence>
<dbReference type="GO" id="GO:0005634">
    <property type="term" value="C:nucleus"/>
    <property type="evidence" value="ECO:0007669"/>
    <property type="project" value="TreeGrafter"/>
</dbReference>
<dbReference type="PANTHER" id="PTHR24071">
    <property type="entry name" value="RAN GTPASE"/>
    <property type="match status" value="1"/>
</dbReference>
<dbReference type="GO" id="GO:0003924">
    <property type="term" value="F:GTPase activity"/>
    <property type="evidence" value="ECO:0007669"/>
    <property type="project" value="InterPro"/>
</dbReference>
<keyword evidence="1" id="KW-0547">Nucleotide-binding</keyword>
<dbReference type="STRING" id="1156394.T0RH24"/>
<dbReference type="OrthoDB" id="48625at2759"/>
<dbReference type="AlphaFoldDB" id="T0RH24"/>
<proteinExistence type="predicted"/>
<dbReference type="GO" id="GO:0005737">
    <property type="term" value="C:cytoplasm"/>
    <property type="evidence" value="ECO:0007669"/>
    <property type="project" value="TreeGrafter"/>
</dbReference>
<organism evidence="3 4">
    <name type="scientific">Saprolegnia diclina (strain VS20)</name>
    <dbReference type="NCBI Taxonomy" id="1156394"/>
    <lineage>
        <taxon>Eukaryota</taxon>
        <taxon>Sar</taxon>
        <taxon>Stramenopiles</taxon>
        <taxon>Oomycota</taxon>
        <taxon>Saprolegniomycetes</taxon>
        <taxon>Saprolegniales</taxon>
        <taxon>Saprolegniaceae</taxon>
        <taxon>Saprolegnia</taxon>
    </lineage>
</organism>
<dbReference type="RefSeq" id="XP_008615007.1">
    <property type="nucleotide sequence ID" value="XM_008616785.1"/>
</dbReference>
<evidence type="ECO:0000313" key="4">
    <source>
        <dbReference type="Proteomes" id="UP000030762"/>
    </source>
</evidence>
<dbReference type="InParanoid" id="T0RH24"/>